<dbReference type="VEuPathDB" id="FungiDB:PSTT_09132"/>
<dbReference type="Pfam" id="PF24764">
    <property type="entry name" value="rva_4"/>
    <property type="match status" value="1"/>
</dbReference>
<proteinExistence type="predicted"/>
<dbReference type="PANTHER" id="PTHR46177">
    <property type="entry name" value="INTEGRASE CATALYTIC DOMAIN-CONTAINING PROTEIN"/>
    <property type="match status" value="1"/>
</dbReference>
<dbReference type="VEuPathDB" id="FungiDB:PSHT_02976"/>
<evidence type="ECO:0000313" key="2">
    <source>
        <dbReference type="EMBL" id="POW06268.1"/>
    </source>
</evidence>
<protein>
    <recommendedName>
        <fullName evidence="1">Integrase core domain-containing protein</fullName>
    </recommendedName>
</protein>
<dbReference type="PANTHER" id="PTHR46177:SF1">
    <property type="entry name" value="INTEGRASE CATALYTIC DOMAIN-CONTAINING PROTEIN"/>
    <property type="match status" value="1"/>
</dbReference>
<accession>A0A2S4V9U4</accession>
<gene>
    <name evidence="2" type="ORF">PSTT_09132</name>
</gene>
<evidence type="ECO:0000313" key="3">
    <source>
        <dbReference type="Proteomes" id="UP000239156"/>
    </source>
</evidence>
<sequence length="279" mass="32472">MPALGDKFKPIVLELIREGKTNGEILRHLEEVHHVRIAERTLTRRKGTWGLSQDTNKQEVLLEELIIKYFGDGLTNSQIHHICQTPKGKNVGYHKLRHLLQRKFGFNIHFTTTAAINRELDPEGVERRSKQVLKRRMFNVPGLDYIWSVDRHDKLEKFGITLYGFIDAYSRKVLGVFVHTTNNNPCHIGYYYLQLVKQSGGIPCWTITDCGSETIELAGHQINLMRQFGNIEDLDPDQSHQFTKSVHNQKIKCLWSQLMKHYNSHLIDQLFDTEKEKKI</sequence>
<reference evidence="2" key="1">
    <citation type="submission" date="2017-12" db="EMBL/GenBank/DDBJ databases">
        <title>Gene loss provides genomic basis for host adaptation in cereal stripe rust fungi.</title>
        <authorList>
            <person name="Xia C."/>
        </authorList>
    </citation>
    <scope>NUCLEOTIDE SEQUENCE [LARGE SCALE GENOMIC DNA]</scope>
    <source>
        <strain evidence="2">93-210</strain>
    </source>
</reference>
<organism evidence="2 3">
    <name type="scientific">Puccinia striiformis</name>
    <dbReference type="NCBI Taxonomy" id="27350"/>
    <lineage>
        <taxon>Eukaryota</taxon>
        <taxon>Fungi</taxon>
        <taxon>Dikarya</taxon>
        <taxon>Basidiomycota</taxon>
        <taxon>Pucciniomycotina</taxon>
        <taxon>Pucciniomycetes</taxon>
        <taxon>Pucciniales</taxon>
        <taxon>Pucciniaceae</taxon>
        <taxon>Puccinia</taxon>
    </lineage>
</organism>
<keyword evidence="3" id="KW-1185">Reference proteome</keyword>
<evidence type="ECO:0000259" key="1">
    <source>
        <dbReference type="Pfam" id="PF24764"/>
    </source>
</evidence>
<dbReference type="InterPro" id="IPR058913">
    <property type="entry name" value="Integrase_dom_put"/>
</dbReference>
<dbReference type="Proteomes" id="UP000239156">
    <property type="component" value="Unassembled WGS sequence"/>
</dbReference>
<feature type="domain" description="Integrase core" evidence="1">
    <location>
        <begin position="138"/>
        <end position="277"/>
    </location>
</feature>
<name>A0A2S4V9U4_9BASI</name>
<dbReference type="EMBL" id="PKSL01000088">
    <property type="protein sequence ID" value="POW06268.1"/>
    <property type="molecule type" value="Genomic_DNA"/>
</dbReference>
<dbReference type="AlphaFoldDB" id="A0A2S4V9U4"/>
<comment type="caution">
    <text evidence="2">The sequence shown here is derived from an EMBL/GenBank/DDBJ whole genome shotgun (WGS) entry which is preliminary data.</text>
</comment>